<dbReference type="GO" id="GO:0016779">
    <property type="term" value="F:nucleotidyltransferase activity"/>
    <property type="evidence" value="ECO:0007669"/>
    <property type="project" value="UniProtKB-KW"/>
</dbReference>
<proteinExistence type="predicted"/>
<evidence type="ECO:0000256" key="2">
    <source>
        <dbReference type="ARBA" id="ARBA00022695"/>
    </source>
</evidence>
<organism evidence="4 5">
    <name type="scientific">Lancefieldella parvula</name>
    <dbReference type="NCBI Taxonomy" id="1382"/>
    <lineage>
        <taxon>Bacteria</taxon>
        <taxon>Bacillati</taxon>
        <taxon>Actinomycetota</taxon>
        <taxon>Coriobacteriia</taxon>
        <taxon>Coriobacteriales</taxon>
        <taxon>Atopobiaceae</taxon>
        <taxon>Lancefieldella</taxon>
    </lineage>
</organism>
<dbReference type="InterPro" id="IPR036388">
    <property type="entry name" value="WH-like_DNA-bd_sf"/>
</dbReference>
<keyword evidence="2" id="KW-0548">Nucleotidyltransferase</keyword>
<comment type="caution">
    <text evidence="4">The sequence shown here is derived from an EMBL/GenBank/DDBJ whole genome shotgun (WGS) entry which is preliminary data.</text>
</comment>
<dbReference type="Pfam" id="PF13412">
    <property type="entry name" value="HTH_24"/>
    <property type="match status" value="1"/>
</dbReference>
<dbReference type="InterPro" id="IPR025877">
    <property type="entry name" value="MobA-like_NTP_Trfase"/>
</dbReference>
<dbReference type="Gene3D" id="3.90.1200.10">
    <property type="match status" value="1"/>
</dbReference>
<dbReference type="SUPFAM" id="SSF53448">
    <property type="entry name" value="Nucleotide-diphospho-sugar transferases"/>
    <property type="match status" value="1"/>
</dbReference>
<keyword evidence="1 4" id="KW-0808">Transferase</keyword>
<dbReference type="EMBL" id="JABZGU010000045">
    <property type="protein sequence ID" value="MBF4802755.1"/>
    <property type="molecule type" value="Genomic_DNA"/>
</dbReference>
<dbReference type="PANTHER" id="PTHR43584">
    <property type="entry name" value="NUCLEOTIDYL TRANSFERASE"/>
    <property type="match status" value="1"/>
</dbReference>
<dbReference type="PANTHER" id="PTHR43584:SF5">
    <property type="entry name" value="PROTEIN LICC"/>
    <property type="match status" value="1"/>
</dbReference>
<dbReference type="InterPro" id="IPR029044">
    <property type="entry name" value="Nucleotide-diphossugar_trans"/>
</dbReference>
<evidence type="ECO:0000313" key="4">
    <source>
        <dbReference type="EMBL" id="MBF4802755.1"/>
    </source>
</evidence>
<dbReference type="SUPFAM" id="SSF56112">
    <property type="entry name" value="Protein kinase-like (PK-like)"/>
    <property type="match status" value="1"/>
</dbReference>
<evidence type="ECO:0000256" key="1">
    <source>
        <dbReference type="ARBA" id="ARBA00022679"/>
    </source>
</evidence>
<dbReference type="InterPro" id="IPR011009">
    <property type="entry name" value="Kinase-like_dom_sf"/>
</dbReference>
<dbReference type="Gene3D" id="3.90.550.10">
    <property type="entry name" value="Spore Coat Polysaccharide Biosynthesis Protein SpsA, Chain A"/>
    <property type="match status" value="1"/>
</dbReference>
<evidence type="ECO:0000313" key="5">
    <source>
        <dbReference type="Proteomes" id="UP000787322"/>
    </source>
</evidence>
<dbReference type="Pfam" id="PF12804">
    <property type="entry name" value="NTP_transf_3"/>
    <property type="match status" value="1"/>
</dbReference>
<dbReference type="SUPFAM" id="SSF46785">
    <property type="entry name" value="Winged helix' DNA-binding domain"/>
    <property type="match status" value="1"/>
</dbReference>
<feature type="domain" description="MobA-like NTP transferase" evidence="3">
    <location>
        <begin position="71"/>
        <end position="158"/>
    </location>
</feature>
<dbReference type="Proteomes" id="UP000787322">
    <property type="component" value="Unassembled WGS sequence"/>
</dbReference>
<sequence length="596" mass="68995">MALTNNVFSVLKTIALSDEKLNQRQLAEETELSLGSVNSAVKTLEDQGLIEEGLITPKGLEALKPYEVKNAIIMAAGLSSRFAPISYEKPKGVLKVRGEVLIERQIHQLMEAGITDITVVVGYKKEYFFYLEEKYGVKIIVNPDYATRNNNSTLWYVKDQLDNTYICSSDDYFTQNPFEHYVYEAYYSATYVAGETDEWCLKEGRSGRITGVEIGGSNSWIMLGHVYFDRKFSKKFVDILEAVYDKPETVDMLWEEIYVRHIKELSMSIRKYPDGVIYEFDSLDELRQFDPAFIENIDSEIFDNIVSVLHCQKKDIHGFYPLKQGLTNLSAHFIVGYGEDAQEYVYRHPGVGTEKLVDRAAEEAGLRLARELGLDSTFIYEDQKEGWKISKFVKNAQNLDPHNPEQLKRAMEMGHKLHHSGASLDRSFDFVNEGLNYEKLLLEEGPIEIPGYYELREKVLRLKKYADADQYPVVISHNDFFYLNFLIDESDTYSLIDWEYAGMSDEANDFGTFTVCCELTDDEANAAIDYYFGKEATFEQRRHFWSYVVFAGWCWYLWSLVKEAEGENVGEWFFIYYRYAANNIDRVLSWYEDAQN</sequence>
<dbReference type="CDD" id="cd05151">
    <property type="entry name" value="ChoK-like"/>
    <property type="match status" value="1"/>
</dbReference>
<dbReference type="InterPro" id="IPR036390">
    <property type="entry name" value="WH_DNA-bd_sf"/>
</dbReference>
<dbReference type="Gene3D" id="3.30.200.20">
    <property type="entry name" value="Phosphorylase Kinase, domain 1"/>
    <property type="match status" value="1"/>
</dbReference>
<dbReference type="CDD" id="cd02523">
    <property type="entry name" value="PC_cytidylyltransferase"/>
    <property type="match status" value="1"/>
</dbReference>
<dbReference type="AlphaFoldDB" id="A0A9D5X3D2"/>
<evidence type="ECO:0000259" key="3">
    <source>
        <dbReference type="Pfam" id="PF12804"/>
    </source>
</evidence>
<name>A0A9D5X3D2_9ACTN</name>
<dbReference type="Pfam" id="PF01633">
    <property type="entry name" value="Choline_kinase"/>
    <property type="match status" value="1"/>
</dbReference>
<protein>
    <submittedName>
        <fullName evidence="4">NTP transferase domain-containing protein</fullName>
    </submittedName>
</protein>
<dbReference type="InterPro" id="IPR050065">
    <property type="entry name" value="GlmU-like"/>
</dbReference>
<gene>
    <name evidence="4" type="ORF">HXK24_02880</name>
</gene>
<reference evidence="4" key="1">
    <citation type="submission" date="2020-04" db="EMBL/GenBank/DDBJ databases">
        <title>Deep metagenomics examines the oral microbiome during advanced dental caries in children, revealing novel taxa and co-occurrences with host molecules.</title>
        <authorList>
            <person name="Baker J.L."/>
            <person name="Morton J.T."/>
            <person name="Dinis M."/>
            <person name="Alvarez R."/>
            <person name="Tran N.C."/>
            <person name="Knight R."/>
            <person name="Edlund A."/>
        </authorList>
    </citation>
    <scope>NUCLEOTIDE SEQUENCE</scope>
    <source>
        <strain evidence="4">JCVI_3_bin.11</strain>
    </source>
</reference>
<dbReference type="Gene3D" id="1.10.10.10">
    <property type="entry name" value="Winged helix-like DNA-binding domain superfamily/Winged helix DNA-binding domain"/>
    <property type="match status" value="1"/>
</dbReference>
<accession>A0A9D5X3D2</accession>